<dbReference type="Gene3D" id="2.30.110.10">
    <property type="entry name" value="Electron Transport, Fmn-binding Protein, Chain A"/>
    <property type="match status" value="1"/>
</dbReference>
<organism evidence="3 4">
    <name type="scientific">Goodfellowiella coeruleoviolacea</name>
    <dbReference type="NCBI Taxonomy" id="334858"/>
    <lineage>
        <taxon>Bacteria</taxon>
        <taxon>Bacillati</taxon>
        <taxon>Actinomycetota</taxon>
        <taxon>Actinomycetes</taxon>
        <taxon>Pseudonocardiales</taxon>
        <taxon>Pseudonocardiaceae</taxon>
        <taxon>Goodfellowiella</taxon>
    </lineage>
</organism>
<keyword evidence="1" id="KW-0560">Oxidoreductase</keyword>
<dbReference type="AlphaFoldDB" id="A0AAE3KNH0"/>
<dbReference type="Proteomes" id="UP001206128">
    <property type="component" value="Unassembled WGS sequence"/>
</dbReference>
<dbReference type="RefSeq" id="WP_253776739.1">
    <property type="nucleotide sequence ID" value="NZ_JAMTCK010000015.1"/>
</dbReference>
<evidence type="ECO:0000313" key="3">
    <source>
        <dbReference type="EMBL" id="MCP2168668.1"/>
    </source>
</evidence>
<accession>A0AAE3KNH0</accession>
<feature type="domain" description="Pyridoxamine 5'-phosphate oxidase N-terminal" evidence="2">
    <location>
        <begin position="6"/>
        <end position="132"/>
    </location>
</feature>
<keyword evidence="4" id="KW-1185">Reference proteome</keyword>
<dbReference type="GO" id="GO:0070967">
    <property type="term" value="F:coenzyme F420 binding"/>
    <property type="evidence" value="ECO:0007669"/>
    <property type="project" value="TreeGrafter"/>
</dbReference>
<dbReference type="InterPro" id="IPR012349">
    <property type="entry name" value="Split_barrel_FMN-bd"/>
</dbReference>
<evidence type="ECO:0000256" key="1">
    <source>
        <dbReference type="ARBA" id="ARBA00023002"/>
    </source>
</evidence>
<proteinExistence type="predicted"/>
<evidence type="ECO:0000259" key="2">
    <source>
        <dbReference type="Pfam" id="PF01243"/>
    </source>
</evidence>
<dbReference type="Pfam" id="PF01243">
    <property type="entry name" value="PNPOx_N"/>
    <property type="match status" value="1"/>
</dbReference>
<dbReference type="GO" id="GO:0005829">
    <property type="term" value="C:cytosol"/>
    <property type="evidence" value="ECO:0007669"/>
    <property type="project" value="TreeGrafter"/>
</dbReference>
<dbReference type="PANTHER" id="PTHR35176">
    <property type="entry name" value="HEME OXYGENASE HI_0854-RELATED"/>
    <property type="match status" value="1"/>
</dbReference>
<dbReference type="InterPro" id="IPR011576">
    <property type="entry name" value="Pyridox_Oxase_N"/>
</dbReference>
<protein>
    <submittedName>
        <fullName evidence="3">PPOX class probable F420-dependent enzyme</fullName>
    </submittedName>
</protein>
<name>A0AAE3KNH0_9PSEU</name>
<dbReference type="InterPro" id="IPR052019">
    <property type="entry name" value="F420H2_bilvrd_red/Heme_oxyg"/>
</dbReference>
<dbReference type="NCBIfam" id="TIGR03618">
    <property type="entry name" value="Rv1155_F420"/>
    <property type="match status" value="1"/>
</dbReference>
<evidence type="ECO:0000313" key="4">
    <source>
        <dbReference type="Proteomes" id="UP001206128"/>
    </source>
</evidence>
<dbReference type="SUPFAM" id="SSF50475">
    <property type="entry name" value="FMN-binding split barrel"/>
    <property type="match status" value="1"/>
</dbReference>
<gene>
    <name evidence="3" type="ORF">LX83_005546</name>
</gene>
<dbReference type="PANTHER" id="PTHR35176:SF1">
    <property type="entry name" value="F420H(2)-DEPENDENT BILIVERDIN REDUCTASE"/>
    <property type="match status" value="1"/>
</dbReference>
<dbReference type="GO" id="GO:0016627">
    <property type="term" value="F:oxidoreductase activity, acting on the CH-CH group of donors"/>
    <property type="evidence" value="ECO:0007669"/>
    <property type="project" value="TreeGrafter"/>
</dbReference>
<dbReference type="InterPro" id="IPR019920">
    <property type="entry name" value="F420-binding_dom_put"/>
</dbReference>
<sequence>MRTMSEQEWRDFVGEGTRTGKLAVVRKDGSPHVTPVWFLIDDATPDAPHIVFTTEATSVKGRALRRDGRFSLCVDKEHPPYGYVRLDGVAELSEDLDDLLTWATRLGTRYMGEDLGPAYGRRNGVPGELLVRGRITKVVAVDNVSD</sequence>
<comment type="caution">
    <text evidence="3">The sequence shown here is derived from an EMBL/GenBank/DDBJ whole genome shotgun (WGS) entry which is preliminary data.</text>
</comment>
<dbReference type="EMBL" id="JAMTCK010000015">
    <property type="protein sequence ID" value="MCP2168668.1"/>
    <property type="molecule type" value="Genomic_DNA"/>
</dbReference>
<reference evidence="3" key="1">
    <citation type="submission" date="2022-06" db="EMBL/GenBank/DDBJ databases">
        <title>Genomic Encyclopedia of Archaeal and Bacterial Type Strains, Phase II (KMG-II): from individual species to whole genera.</title>
        <authorList>
            <person name="Goeker M."/>
        </authorList>
    </citation>
    <scope>NUCLEOTIDE SEQUENCE</scope>
    <source>
        <strain evidence="3">DSM 43935</strain>
    </source>
</reference>